<dbReference type="CDD" id="cd07010">
    <property type="entry name" value="cupin_PMI_type_I_N_bac"/>
    <property type="match status" value="1"/>
</dbReference>
<evidence type="ECO:0000313" key="14">
    <source>
        <dbReference type="Proteomes" id="UP000579281"/>
    </source>
</evidence>
<dbReference type="AlphaFoldDB" id="A0A841L2V7"/>
<evidence type="ECO:0000256" key="3">
    <source>
        <dbReference type="ARBA" id="ARBA00011956"/>
    </source>
</evidence>
<dbReference type="InterPro" id="IPR014710">
    <property type="entry name" value="RmlC-like_jellyroll"/>
</dbReference>
<comment type="catalytic activity">
    <reaction evidence="1">
        <text>D-mannose 6-phosphate = D-fructose 6-phosphate</text>
        <dbReference type="Rhea" id="RHEA:12356"/>
        <dbReference type="ChEBI" id="CHEBI:58735"/>
        <dbReference type="ChEBI" id="CHEBI:61527"/>
        <dbReference type="EC" id="5.3.1.8"/>
    </reaction>
</comment>
<feature type="binding site" evidence="9">
    <location>
        <position position="115"/>
    </location>
    <ligand>
        <name>Zn(2+)</name>
        <dbReference type="ChEBI" id="CHEBI:29105"/>
    </ligand>
</feature>
<dbReference type="Gene3D" id="2.60.120.10">
    <property type="entry name" value="Jelly Rolls"/>
    <property type="match status" value="2"/>
</dbReference>
<dbReference type="NCBIfam" id="TIGR00218">
    <property type="entry name" value="manA"/>
    <property type="match status" value="1"/>
</dbReference>
<dbReference type="RefSeq" id="WP_184311982.1">
    <property type="nucleotide sequence ID" value="NZ_JACHEN010000024.1"/>
</dbReference>
<keyword evidence="14" id="KW-1185">Reference proteome</keyword>
<evidence type="ECO:0000256" key="1">
    <source>
        <dbReference type="ARBA" id="ARBA00000757"/>
    </source>
</evidence>
<dbReference type="EMBL" id="JACHEN010000024">
    <property type="protein sequence ID" value="MBB6217482.1"/>
    <property type="molecule type" value="Genomic_DNA"/>
</dbReference>
<name>A0A841L2V7_9FIRM</name>
<evidence type="ECO:0000256" key="5">
    <source>
        <dbReference type="ARBA" id="ARBA00022833"/>
    </source>
</evidence>
<dbReference type="PANTHER" id="PTHR42742">
    <property type="entry name" value="TRANSCRIPTIONAL REPRESSOR MPRA"/>
    <property type="match status" value="1"/>
</dbReference>
<accession>A0A841L2V7</accession>
<keyword evidence="6 13" id="KW-0413">Isomerase</keyword>
<dbReference type="InterPro" id="IPR046457">
    <property type="entry name" value="PMI_typeI_cat"/>
</dbReference>
<proteinExistence type="inferred from homology"/>
<evidence type="ECO:0000256" key="10">
    <source>
        <dbReference type="PIRSR" id="PIRSR036894-2"/>
    </source>
</evidence>
<keyword evidence="4 9" id="KW-0479">Metal-binding</keyword>
<keyword evidence="5 9" id="KW-0862">Zinc</keyword>
<comment type="caution">
    <text evidence="13">The sequence shown here is derived from an EMBL/GenBank/DDBJ whole genome shotgun (WGS) entry which is preliminary data.</text>
</comment>
<dbReference type="Pfam" id="PF21621">
    <property type="entry name" value="MPI_cupin_dom"/>
    <property type="match status" value="1"/>
</dbReference>
<gene>
    <name evidence="13" type="ORF">HNQ80_003603</name>
</gene>
<dbReference type="Proteomes" id="UP000579281">
    <property type="component" value="Unassembled WGS sequence"/>
</dbReference>
<feature type="binding site" evidence="9">
    <location>
        <position position="172"/>
    </location>
    <ligand>
        <name>Zn(2+)</name>
        <dbReference type="ChEBI" id="CHEBI:29105"/>
    </ligand>
</feature>
<dbReference type="GO" id="GO:0008270">
    <property type="term" value="F:zinc ion binding"/>
    <property type="evidence" value="ECO:0007669"/>
    <property type="project" value="InterPro"/>
</dbReference>
<evidence type="ECO:0000313" key="13">
    <source>
        <dbReference type="EMBL" id="MBB6217482.1"/>
    </source>
</evidence>
<dbReference type="InterPro" id="IPR049071">
    <property type="entry name" value="MPI_cupin_dom"/>
</dbReference>
<evidence type="ECO:0000259" key="12">
    <source>
        <dbReference type="Pfam" id="PF21621"/>
    </source>
</evidence>
<dbReference type="GO" id="GO:0004476">
    <property type="term" value="F:mannose-6-phosphate isomerase activity"/>
    <property type="evidence" value="ECO:0007669"/>
    <property type="project" value="UniProtKB-EC"/>
</dbReference>
<evidence type="ECO:0000256" key="2">
    <source>
        <dbReference type="ARBA" id="ARBA00010772"/>
    </source>
</evidence>
<evidence type="ECO:0000256" key="6">
    <source>
        <dbReference type="ARBA" id="ARBA00023235"/>
    </source>
</evidence>
<feature type="domain" description="Phosphomannose isomerase type I catalytic" evidence="11">
    <location>
        <begin position="7"/>
        <end position="103"/>
    </location>
</feature>
<evidence type="ECO:0000256" key="9">
    <source>
        <dbReference type="PIRSR" id="PIRSR036894-1"/>
    </source>
</evidence>
<evidence type="ECO:0000256" key="4">
    <source>
        <dbReference type="ARBA" id="ARBA00022723"/>
    </source>
</evidence>
<organism evidence="13 14">
    <name type="scientific">Anaerosolibacter carboniphilus</name>
    <dbReference type="NCBI Taxonomy" id="1417629"/>
    <lineage>
        <taxon>Bacteria</taxon>
        <taxon>Bacillati</taxon>
        <taxon>Bacillota</taxon>
        <taxon>Clostridia</taxon>
        <taxon>Peptostreptococcales</taxon>
        <taxon>Thermotaleaceae</taxon>
        <taxon>Anaerosolibacter</taxon>
    </lineage>
</organism>
<sequence length="311" mass="35567">MREILFFQKVFKEKMWGSDRLKTLFDMNIPSDHTGECWVISGHPSGQTEVLNGTFAGWTLQDIWGKRRDIFGHIEGEEFPLLVKIIDACDDLSIQVHPDEHYAMSKPKDVFPKTECWYILDCEDGAEIILGHKAQTREDFEQMVRQGKWEELLQKIPVKKGDFVYVPSGTVHALTTGILVLEIQQSSDTTYRLYDYDRLENGVPRELHIEESLEVVRVPHSIENQMIQVETYPHATKSILTETPYFSVYKFDIDGQVSLHQDKPFMIMGVVEGAGSVDGYPVKKGDHFILPCDYGDFVLEGTMSLIASTKE</sequence>
<dbReference type="InterPro" id="IPR001250">
    <property type="entry name" value="Man6P_Isoase-1"/>
</dbReference>
<dbReference type="PIRSF" id="PIRSF036894">
    <property type="entry name" value="PMI_Firm_short"/>
    <property type="match status" value="1"/>
</dbReference>
<dbReference type="InterPro" id="IPR011051">
    <property type="entry name" value="RmlC_Cupin_sf"/>
</dbReference>
<evidence type="ECO:0000259" key="11">
    <source>
        <dbReference type="Pfam" id="PF20511"/>
    </source>
</evidence>
<reference evidence="13 14" key="1">
    <citation type="submission" date="2020-08" db="EMBL/GenBank/DDBJ databases">
        <title>Genomic Encyclopedia of Type Strains, Phase IV (KMG-IV): sequencing the most valuable type-strain genomes for metagenomic binning, comparative biology and taxonomic classification.</title>
        <authorList>
            <person name="Goeker M."/>
        </authorList>
    </citation>
    <scope>NUCLEOTIDE SEQUENCE [LARGE SCALE GENOMIC DNA]</scope>
    <source>
        <strain evidence="13 14">DSM 103526</strain>
    </source>
</reference>
<comment type="similarity">
    <text evidence="2">Belongs to the mannose-6-phosphate isomerase type 1 family.</text>
</comment>
<protein>
    <recommendedName>
        <fullName evidence="3">mannose-6-phosphate isomerase</fullName>
        <ecNumber evidence="3">5.3.1.8</ecNumber>
    </recommendedName>
    <alternativeName>
        <fullName evidence="7">Phosphohexomutase</fullName>
    </alternativeName>
    <alternativeName>
        <fullName evidence="8">Phosphomannose isomerase</fullName>
    </alternativeName>
</protein>
<dbReference type="InterPro" id="IPR014628">
    <property type="entry name" value="Man6P_isomerase_Firm_short"/>
</dbReference>
<dbReference type="Pfam" id="PF20511">
    <property type="entry name" value="PMI_typeI_cat"/>
    <property type="match status" value="1"/>
</dbReference>
<dbReference type="InterPro" id="IPR051804">
    <property type="entry name" value="Carb_Metab_Reg_Kinase/Isom"/>
</dbReference>
<dbReference type="PANTHER" id="PTHR42742:SF3">
    <property type="entry name" value="FRUCTOKINASE"/>
    <property type="match status" value="1"/>
</dbReference>
<comment type="cofactor">
    <cofactor evidence="9">
        <name>Zn(2+)</name>
        <dbReference type="ChEBI" id="CHEBI:29105"/>
    </cofactor>
    <text evidence="9">Binds 1 zinc ion per subunit.</text>
</comment>
<feature type="binding site" evidence="9">
    <location>
        <position position="97"/>
    </location>
    <ligand>
        <name>Zn(2+)</name>
        <dbReference type="ChEBI" id="CHEBI:29105"/>
    </ligand>
</feature>
<feature type="active site" evidence="10">
    <location>
        <position position="192"/>
    </location>
</feature>
<dbReference type="EC" id="5.3.1.8" evidence="3"/>
<feature type="domain" description="Mannose-6-phosphate isomerase cupin" evidence="12">
    <location>
        <begin position="241"/>
        <end position="309"/>
    </location>
</feature>
<evidence type="ECO:0000256" key="7">
    <source>
        <dbReference type="ARBA" id="ARBA00029741"/>
    </source>
</evidence>
<evidence type="ECO:0000256" key="8">
    <source>
        <dbReference type="ARBA" id="ARBA00030762"/>
    </source>
</evidence>
<dbReference type="GO" id="GO:0005975">
    <property type="term" value="P:carbohydrate metabolic process"/>
    <property type="evidence" value="ECO:0007669"/>
    <property type="project" value="InterPro"/>
</dbReference>
<dbReference type="SUPFAM" id="SSF51182">
    <property type="entry name" value="RmlC-like cupins"/>
    <property type="match status" value="1"/>
</dbReference>